<dbReference type="Proteomes" id="UP000053237">
    <property type="component" value="Unassembled WGS sequence"/>
</dbReference>
<protein>
    <submittedName>
        <fullName evidence="2">Uncharacterized protein</fullName>
    </submittedName>
</protein>
<keyword evidence="3" id="KW-1185">Reference proteome</keyword>
<evidence type="ECO:0000256" key="1">
    <source>
        <dbReference type="SAM" id="MobiDB-lite"/>
    </source>
</evidence>
<evidence type="ECO:0000313" key="3">
    <source>
        <dbReference type="Proteomes" id="UP000053237"/>
    </source>
</evidence>
<dbReference type="InParanoid" id="A0A024GD07"/>
<comment type="caution">
    <text evidence="2">The sequence shown here is derived from an EMBL/GenBank/DDBJ whole genome shotgun (WGS) entry which is preliminary data.</text>
</comment>
<feature type="compositionally biased region" description="Polar residues" evidence="1">
    <location>
        <begin position="1"/>
        <end position="19"/>
    </location>
</feature>
<organism evidence="2 3">
    <name type="scientific">Albugo candida</name>
    <dbReference type="NCBI Taxonomy" id="65357"/>
    <lineage>
        <taxon>Eukaryota</taxon>
        <taxon>Sar</taxon>
        <taxon>Stramenopiles</taxon>
        <taxon>Oomycota</taxon>
        <taxon>Peronosporomycetes</taxon>
        <taxon>Albuginales</taxon>
        <taxon>Albuginaceae</taxon>
        <taxon>Albugo</taxon>
    </lineage>
</organism>
<sequence>MLSAQSTQSSDNQRLSPTHTKQDGGESFGAGDGNDEYESIRPRRRFIYNAQTAYSQFSTANRHHRRPRTSSTSTFLEQPLSNESFRISEPSMSIQQRGERNSASSYNYVSKDMSDSTETPSPTSNEKDDMMISATSTKDYFRHKKQVQRELQKVVRQSSSIALLESEEDKLPILITKDDEEIVDHDIIVPVETPQQESTRSNLNEQTNIEVSSDEEESQARNSFSNVNIEGSYGSNLRRIDSGGLQFDATDPNLVTFLGGFRKSTSREDGDHRLGRTLLRSRRLDSQMRLVQHQSTEQAAIRERLVQACGRVPAHITSLDPLSWKTGRKKFTVRFNAEPEIREFVSEEIDGSDESESI</sequence>
<dbReference type="AlphaFoldDB" id="A0A024GD07"/>
<gene>
    <name evidence="2" type="ORF">BN9_055690</name>
</gene>
<name>A0A024GD07_9STRA</name>
<reference evidence="2 3" key="1">
    <citation type="submission" date="2012-05" db="EMBL/GenBank/DDBJ databases">
        <title>Recombination and specialization in a pathogen metapopulation.</title>
        <authorList>
            <person name="Gardiner A."/>
            <person name="Kemen E."/>
            <person name="Schultz-Larsen T."/>
            <person name="MacLean D."/>
            <person name="Van Oosterhout C."/>
            <person name="Jones J.D.G."/>
        </authorList>
    </citation>
    <scope>NUCLEOTIDE SEQUENCE [LARGE SCALE GENOMIC DNA]</scope>
    <source>
        <strain evidence="2 3">Ac Nc2</strain>
    </source>
</reference>
<feature type="compositionally biased region" description="Polar residues" evidence="1">
    <location>
        <begin position="193"/>
        <end position="211"/>
    </location>
</feature>
<feature type="region of interest" description="Disordered" evidence="1">
    <location>
        <begin position="193"/>
        <end position="223"/>
    </location>
</feature>
<proteinExistence type="predicted"/>
<dbReference type="EMBL" id="CAIX01000078">
    <property type="protein sequence ID" value="CCI44745.1"/>
    <property type="molecule type" value="Genomic_DNA"/>
</dbReference>
<feature type="region of interest" description="Disordered" evidence="1">
    <location>
        <begin position="1"/>
        <end position="44"/>
    </location>
</feature>
<accession>A0A024GD07</accession>
<evidence type="ECO:0000313" key="2">
    <source>
        <dbReference type="EMBL" id="CCI44745.1"/>
    </source>
</evidence>
<feature type="region of interest" description="Disordered" evidence="1">
    <location>
        <begin position="57"/>
        <end position="130"/>
    </location>
</feature>
<feature type="compositionally biased region" description="Polar residues" evidence="1">
    <location>
        <begin position="75"/>
        <end position="108"/>
    </location>
</feature>